<keyword evidence="2" id="KW-1185">Reference proteome</keyword>
<dbReference type="RefSeq" id="WP_245955644.1">
    <property type="nucleotide sequence ID" value="NZ_PVNG01000002.1"/>
</dbReference>
<dbReference type="AlphaFoldDB" id="A0A2T0NA20"/>
<dbReference type="EMBL" id="PVNG01000002">
    <property type="protein sequence ID" value="PRX69622.1"/>
    <property type="molecule type" value="Genomic_DNA"/>
</dbReference>
<dbReference type="Proteomes" id="UP000238312">
    <property type="component" value="Unassembled WGS sequence"/>
</dbReference>
<name>A0A2T0NA20_9ACTN</name>
<gene>
    <name evidence="1" type="ORF">B0I32_102680</name>
</gene>
<evidence type="ECO:0000313" key="1">
    <source>
        <dbReference type="EMBL" id="PRX69622.1"/>
    </source>
</evidence>
<sequence>MLIPLYALTANAFEGRQDILADPFGLGGLTLEPLGRALTNPQFNS</sequence>
<proteinExistence type="predicted"/>
<comment type="caution">
    <text evidence="1">The sequence shown here is derived from an EMBL/GenBank/DDBJ whole genome shotgun (WGS) entry which is preliminary data.</text>
</comment>
<organism evidence="1 2">
    <name type="scientific">Nonomuraea fuscirosea</name>
    <dbReference type="NCBI Taxonomy" id="1291556"/>
    <lineage>
        <taxon>Bacteria</taxon>
        <taxon>Bacillati</taxon>
        <taxon>Actinomycetota</taxon>
        <taxon>Actinomycetes</taxon>
        <taxon>Streptosporangiales</taxon>
        <taxon>Streptosporangiaceae</taxon>
        <taxon>Nonomuraea</taxon>
    </lineage>
</organism>
<accession>A0A2T0NA20</accession>
<reference evidence="1 2" key="1">
    <citation type="submission" date="2018-03" db="EMBL/GenBank/DDBJ databases">
        <title>Genomic Encyclopedia of Type Strains, Phase III (KMG-III): the genomes of soil and plant-associated and newly described type strains.</title>
        <authorList>
            <person name="Whitman W."/>
        </authorList>
    </citation>
    <scope>NUCLEOTIDE SEQUENCE [LARGE SCALE GENOMIC DNA]</scope>
    <source>
        <strain evidence="1 2">CGMCC 4.7104</strain>
    </source>
</reference>
<protein>
    <submittedName>
        <fullName evidence="1">Uncharacterized protein</fullName>
    </submittedName>
</protein>
<evidence type="ECO:0000313" key="2">
    <source>
        <dbReference type="Proteomes" id="UP000238312"/>
    </source>
</evidence>